<proteinExistence type="inferred from homology"/>
<protein>
    <recommendedName>
        <fullName evidence="6">Phenylalanine-4-hydroxylase</fullName>
        <ecNumber evidence="5">1.14.16.1</ecNumber>
    </recommendedName>
    <alternativeName>
        <fullName evidence="12">Phe-4-monooxygenase</fullName>
    </alternativeName>
</protein>
<keyword evidence="9 13" id="KW-0408">Iron</keyword>
<evidence type="ECO:0000256" key="3">
    <source>
        <dbReference type="ARBA" id="ARBA00005088"/>
    </source>
</evidence>
<keyword evidence="10" id="KW-0503">Monooxygenase</keyword>
<evidence type="ECO:0000313" key="16">
    <source>
        <dbReference type="Proteomes" id="UP000188357"/>
    </source>
</evidence>
<evidence type="ECO:0000259" key="14">
    <source>
        <dbReference type="PROSITE" id="PS51410"/>
    </source>
</evidence>
<dbReference type="SUPFAM" id="SSF56534">
    <property type="entry name" value="Aromatic aminoacid monoxygenases, catalytic and oligomerization domains"/>
    <property type="match status" value="1"/>
</dbReference>
<dbReference type="InterPro" id="IPR036329">
    <property type="entry name" value="Aro-AA_hydroxylase_C_sf"/>
</dbReference>
<dbReference type="NCBIfam" id="TIGR01267">
    <property type="entry name" value="Phe4hydrox_mono"/>
    <property type="match status" value="1"/>
</dbReference>
<dbReference type="PRINTS" id="PR00372">
    <property type="entry name" value="FYWHYDRXLASE"/>
</dbReference>
<evidence type="ECO:0000256" key="6">
    <source>
        <dbReference type="ARBA" id="ARBA00020276"/>
    </source>
</evidence>
<feature type="binding site" evidence="13">
    <location>
        <position position="234"/>
    </location>
    <ligand>
        <name>Fe cation</name>
        <dbReference type="ChEBI" id="CHEBI:24875"/>
    </ligand>
</feature>
<dbReference type="GO" id="GO:0006559">
    <property type="term" value="P:L-phenylalanine catabolic process"/>
    <property type="evidence" value="ECO:0007669"/>
    <property type="project" value="UniProtKB-UniPathway"/>
</dbReference>
<dbReference type="AlphaFoldDB" id="A0A1R4GMG4"/>
<feature type="binding site" evidence="13">
    <location>
        <position position="189"/>
    </location>
    <ligand>
        <name>Fe cation</name>
        <dbReference type="ChEBI" id="CHEBI:24875"/>
    </ligand>
</feature>
<dbReference type="NCBIfam" id="NF008877">
    <property type="entry name" value="PRK11913.1-2"/>
    <property type="match status" value="1"/>
</dbReference>
<feature type="domain" description="Biopterin-dependent aromatic amino acid hydroxylase family profile" evidence="14">
    <location>
        <begin position="85"/>
        <end position="325"/>
    </location>
</feature>
<evidence type="ECO:0000256" key="7">
    <source>
        <dbReference type="ARBA" id="ARBA00022723"/>
    </source>
</evidence>
<dbReference type="Proteomes" id="UP000188357">
    <property type="component" value="Unassembled WGS sequence"/>
</dbReference>
<organism evidence="15 16">
    <name type="scientific">Psychrobacter piechaudii</name>
    <dbReference type="NCBI Taxonomy" id="1945521"/>
    <lineage>
        <taxon>Bacteria</taxon>
        <taxon>Pseudomonadati</taxon>
        <taxon>Pseudomonadota</taxon>
        <taxon>Gammaproteobacteria</taxon>
        <taxon>Moraxellales</taxon>
        <taxon>Moraxellaceae</taxon>
        <taxon>Psychrobacter</taxon>
    </lineage>
</organism>
<keyword evidence="16" id="KW-1185">Reference proteome</keyword>
<evidence type="ECO:0000256" key="13">
    <source>
        <dbReference type="PIRSR" id="PIRSR601273-2"/>
    </source>
</evidence>
<sequence length="325" mass="36894">MGYIKGGNLAYIDLTPIEVLIESMLLTPKLTANCTINSINNRRKAGMERTASPTQTSLMHNQHSVSSVPTKEPYVSHSPDSNGLIHYSQQENEMWQALLSRQEKQIPNRACLEYLEGLEKLNLPPNNIPQLSDIDEVLQSTTGWRTAAVPALISFGKFFKLLANKQFPVATFIRRLEDMDYIQEPDIFHEIVGHCPLLTHPAFAAFNEAYGKLGLQASKEERVFLARMYWFTIEFGLVGQNLEERRIYGGGILSSPSETVYALSGEPEYREFDLIDVLRTPYRIDHIQPIYYVIDDLDSLFDIANSDVMSYVKKAMSLGLFEPTY</sequence>
<dbReference type="GO" id="GO:0004505">
    <property type="term" value="F:phenylalanine 4-monooxygenase activity"/>
    <property type="evidence" value="ECO:0007669"/>
    <property type="project" value="UniProtKB-EC"/>
</dbReference>
<feature type="binding site" evidence="13">
    <location>
        <position position="194"/>
    </location>
    <ligand>
        <name>Fe cation</name>
        <dbReference type="ChEBI" id="CHEBI:24875"/>
    </ligand>
</feature>
<evidence type="ECO:0000256" key="1">
    <source>
        <dbReference type="ARBA" id="ARBA00001060"/>
    </source>
</evidence>
<comment type="catalytic activity">
    <reaction evidence="1">
        <text>(6R)-L-erythro-5,6,7,8-tetrahydrobiopterin + L-phenylalanine + O2 = (4aS,6R)-4a-hydroxy-L-erythro-5,6,7,8-tetrahydrobiopterin + L-tyrosine</text>
        <dbReference type="Rhea" id="RHEA:20273"/>
        <dbReference type="ChEBI" id="CHEBI:15379"/>
        <dbReference type="ChEBI" id="CHEBI:15642"/>
        <dbReference type="ChEBI" id="CHEBI:58095"/>
        <dbReference type="ChEBI" id="CHEBI:58315"/>
        <dbReference type="ChEBI" id="CHEBI:59560"/>
        <dbReference type="EC" id="1.14.16.1"/>
    </reaction>
</comment>
<evidence type="ECO:0000256" key="12">
    <source>
        <dbReference type="ARBA" id="ARBA00029922"/>
    </source>
</evidence>
<comment type="similarity">
    <text evidence="4">Belongs to the biopterin-dependent aromatic amino acid hydroxylase family.</text>
</comment>
<keyword evidence="7 13" id="KW-0479">Metal-binding</keyword>
<dbReference type="EMBL" id="FUGE01000097">
    <property type="protein sequence ID" value="SJM69400.1"/>
    <property type="molecule type" value="Genomic_DNA"/>
</dbReference>
<dbReference type="UniPathway" id="UPA00139">
    <property type="reaction ID" value="UER00337"/>
</dbReference>
<comment type="pathway">
    <text evidence="3">Amino-acid degradation; L-phenylalanine degradation; acetoacetate and fumarate from L-phenylalanine: step 1/6.</text>
</comment>
<dbReference type="InterPro" id="IPR005960">
    <property type="entry name" value="Phe-4-hydroxylase_mono"/>
</dbReference>
<dbReference type="CDD" id="cd03348">
    <property type="entry name" value="pro_PheOH"/>
    <property type="match status" value="1"/>
</dbReference>
<dbReference type="PROSITE" id="PS51410">
    <property type="entry name" value="BH4_AAA_HYDROXYL_2"/>
    <property type="match status" value="1"/>
</dbReference>
<dbReference type="PANTHER" id="PTHR11473">
    <property type="entry name" value="AROMATIC AMINO ACID HYDROXYLASE"/>
    <property type="match status" value="1"/>
</dbReference>
<dbReference type="PROSITE" id="PS00367">
    <property type="entry name" value="BH4_AAA_HYDROXYL_1"/>
    <property type="match status" value="1"/>
</dbReference>
<evidence type="ECO:0000256" key="5">
    <source>
        <dbReference type="ARBA" id="ARBA00011995"/>
    </source>
</evidence>
<dbReference type="EC" id="1.14.16.1" evidence="5"/>
<name>A0A1R4GMG4_9GAMM</name>
<evidence type="ECO:0000256" key="11">
    <source>
        <dbReference type="ARBA" id="ARBA00023232"/>
    </source>
</evidence>
<dbReference type="InterPro" id="IPR018301">
    <property type="entry name" value="ArAA_hydroxylase_Fe/CU_BS"/>
</dbReference>
<dbReference type="InterPro" id="IPR019774">
    <property type="entry name" value="Aromatic-AA_hydroxylase_C"/>
</dbReference>
<evidence type="ECO:0000256" key="9">
    <source>
        <dbReference type="ARBA" id="ARBA00023004"/>
    </source>
</evidence>
<evidence type="ECO:0000256" key="4">
    <source>
        <dbReference type="ARBA" id="ARBA00009712"/>
    </source>
</evidence>
<gene>
    <name evidence="15" type="primary">phhA</name>
    <name evidence="15" type="ORF">A1232T_00771</name>
</gene>
<dbReference type="PANTHER" id="PTHR11473:SF24">
    <property type="entry name" value="PHENYLALANINE-4-HYDROXYLASE"/>
    <property type="match status" value="1"/>
</dbReference>
<keyword evidence="11" id="KW-0585">Phenylalanine catabolism</keyword>
<evidence type="ECO:0000256" key="8">
    <source>
        <dbReference type="ARBA" id="ARBA00023002"/>
    </source>
</evidence>
<evidence type="ECO:0000256" key="10">
    <source>
        <dbReference type="ARBA" id="ARBA00023033"/>
    </source>
</evidence>
<dbReference type="InterPro" id="IPR001273">
    <property type="entry name" value="ArAA_hydroxylase"/>
</dbReference>
<reference evidence="15 16" key="1">
    <citation type="submission" date="2017-02" db="EMBL/GenBank/DDBJ databases">
        <authorList>
            <person name="Peterson S.W."/>
        </authorList>
    </citation>
    <scope>NUCLEOTIDE SEQUENCE [LARGE SCALE GENOMIC DNA]</scope>
    <source>
        <strain evidence="15">Psychrobacter_piechaudii</strain>
    </source>
</reference>
<accession>A0A1R4GMG4</accession>
<dbReference type="Pfam" id="PF00351">
    <property type="entry name" value="Biopterin_H"/>
    <property type="match status" value="1"/>
</dbReference>
<dbReference type="GO" id="GO:0005506">
    <property type="term" value="F:iron ion binding"/>
    <property type="evidence" value="ECO:0007669"/>
    <property type="project" value="InterPro"/>
</dbReference>
<evidence type="ECO:0000256" key="2">
    <source>
        <dbReference type="ARBA" id="ARBA00001954"/>
    </source>
</evidence>
<comment type="cofactor">
    <cofactor evidence="2 13">
        <name>Fe(2+)</name>
        <dbReference type="ChEBI" id="CHEBI:29033"/>
    </cofactor>
</comment>
<dbReference type="STRING" id="1945521.A1232T_00771"/>
<evidence type="ECO:0000313" key="15">
    <source>
        <dbReference type="EMBL" id="SJM69400.1"/>
    </source>
</evidence>
<keyword evidence="8 15" id="KW-0560">Oxidoreductase</keyword>
<dbReference type="InterPro" id="IPR036951">
    <property type="entry name" value="ArAA_hydroxylase_sf"/>
</dbReference>
<dbReference type="Gene3D" id="1.10.800.10">
    <property type="entry name" value="Aromatic amino acid hydroxylase"/>
    <property type="match status" value="1"/>
</dbReference>